<keyword evidence="3" id="KW-0813">Transport</keyword>
<dbReference type="PIRSF" id="PIRSF002741">
    <property type="entry name" value="MppA"/>
    <property type="match status" value="1"/>
</dbReference>
<keyword evidence="4 5" id="KW-0732">Signal</keyword>
<dbReference type="InterPro" id="IPR030678">
    <property type="entry name" value="Peptide/Ni-bd"/>
</dbReference>
<organism evidence="7 8">
    <name type="scientific">Legionella spiritensis</name>
    <dbReference type="NCBI Taxonomy" id="452"/>
    <lineage>
        <taxon>Bacteria</taxon>
        <taxon>Pseudomonadati</taxon>
        <taxon>Pseudomonadota</taxon>
        <taxon>Gammaproteobacteria</taxon>
        <taxon>Legionellales</taxon>
        <taxon>Legionellaceae</taxon>
        <taxon>Legionella</taxon>
    </lineage>
</organism>
<evidence type="ECO:0000313" key="8">
    <source>
        <dbReference type="Proteomes" id="UP000054877"/>
    </source>
</evidence>
<comment type="similarity">
    <text evidence="2">Belongs to the bacterial solute-binding protein 5 family.</text>
</comment>
<dbReference type="OrthoDB" id="9801912at2"/>
<reference evidence="7 8" key="1">
    <citation type="submission" date="2015-11" db="EMBL/GenBank/DDBJ databases">
        <title>Genomic analysis of 38 Legionella species identifies large and diverse effector repertoires.</title>
        <authorList>
            <person name="Burstein D."/>
            <person name="Amaro F."/>
            <person name="Zusman T."/>
            <person name="Lifshitz Z."/>
            <person name="Cohen O."/>
            <person name="Gilbert J.A."/>
            <person name="Pupko T."/>
            <person name="Shuman H.A."/>
            <person name="Segal G."/>
        </authorList>
    </citation>
    <scope>NUCLEOTIDE SEQUENCE [LARGE SCALE GENOMIC DNA]</scope>
    <source>
        <strain evidence="7 8">Mt.St.Helens-9</strain>
    </source>
</reference>
<feature type="chain" id="PRO_5006918102" evidence="5">
    <location>
        <begin position="25"/>
        <end position="519"/>
    </location>
</feature>
<dbReference type="GO" id="GO:0043190">
    <property type="term" value="C:ATP-binding cassette (ABC) transporter complex"/>
    <property type="evidence" value="ECO:0007669"/>
    <property type="project" value="InterPro"/>
</dbReference>
<dbReference type="SUPFAM" id="SSF53850">
    <property type="entry name" value="Periplasmic binding protein-like II"/>
    <property type="match status" value="1"/>
</dbReference>
<dbReference type="EMBL" id="LNYX01000030">
    <property type="protein sequence ID" value="KTD62101.1"/>
    <property type="molecule type" value="Genomic_DNA"/>
</dbReference>
<evidence type="ECO:0000256" key="5">
    <source>
        <dbReference type="SAM" id="SignalP"/>
    </source>
</evidence>
<comment type="subcellular location">
    <subcellularLocation>
        <location evidence="1">Cell envelope</location>
    </subcellularLocation>
</comment>
<dbReference type="Pfam" id="PF00496">
    <property type="entry name" value="SBP_bac_5"/>
    <property type="match status" value="1"/>
</dbReference>
<keyword evidence="8" id="KW-1185">Reference proteome</keyword>
<dbReference type="STRING" id="452.Lspi_1951"/>
<comment type="caution">
    <text evidence="7">The sequence shown here is derived from an EMBL/GenBank/DDBJ whole genome shotgun (WGS) entry which is preliminary data.</text>
</comment>
<dbReference type="Gene3D" id="3.90.76.10">
    <property type="entry name" value="Dipeptide-binding Protein, Domain 1"/>
    <property type="match status" value="1"/>
</dbReference>
<feature type="domain" description="Solute-binding protein family 5" evidence="6">
    <location>
        <begin position="80"/>
        <end position="434"/>
    </location>
</feature>
<feature type="signal peptide" evidence="5">
    <location>
        <begin position="1"/>
        <end position="24"/>
    </location>
</feature>
<dbReference type="InterPro" id="IPR000914">
    <property type="entry name" value="SBP_5_dom"/>
</dbReference>
<dbReference type="GO" id="GO:1904680">
    <property type="term" value="F:peptide transmembrane transporter activity"/>
    <property type="evidence" value="ECO:0007669"/>
    <property type="project" value="TreeGrafter"/>
</dbReference>
<evidence type="ECO:0000256" key="2">
    <source>
        <dbReference type="ARBA" id="ARBA00005695"/>
    </source>
</evidence>
<dbReference type="CDD" id="cd00995">
    <property type="entry name" value="PBP2_NikA_DppA_OppA_like"/>
    <property type="match status" value="1"/>
</dbReference>
<dbReference type="InterPro" id="IPR039424">
    <property type="entry name" value="SBP_5"/>
</dbReference>
<dbReference type="Gene3D" id="3.10.105.10">
    <property type="entry name" value="Dipeptide-binding Protein, Domain 3"/>
    <property type="match status" value="1"/>
</dbReference>
<dbReference type="Proteomes" id="UP000054877">
    <property type="component" value="Unassembled WGS sequence"/>
</dbReference>
<accession>A0A0W0YYX1</accession>
<proteinExistence type="inferred from homology"/>
<dbReference type="GO" id="GO:0030288">
    <property type="term" value="C:outer membrane-bounded periplasmic space"/>
    <property type="evidence" value="ECO:0007669"/>
    <property type="project" value="UniProtKB-ARBA"/>
</dbReference>
<sequence>MKKKLRYDLLLNSIFALCIGKANAMISNHQVQLWKKDNYIISSSPIKIDTLDPIKSINAHSKFTLPLIFETLITTNSQQELQPALAESWSLSADGKSITITIKQNHRFSDNSEVTAQDVANSLFRLCSVNSQEYGQLRGLVGCEESALGLPVKPQIFVTGKFTIRFTIESSPTTFLYQLASPNTAIIKSAQHGLIGSGPYLVRKKRSNVLLLDKNPFYVGTIQVKNNGIVMLYVIGPDVSKALAENKIDSALMYERQSLGELNTNKYNLITTAPNITELLVFNTQRYPFNKIEIRKALAAEIYNNFNCSCIPGAHKAYGILPNGVAGSLTNMMPESLPNVAPSKIFKKFPALERDGVVVTIHQLSDLKNSCESEQIKQAAKKYNIHVNFTYHKDYSELAPLRATHNLDGFIELYVFKNREAYNIFEYFAKNRNNHANINKNEIDKMLKEATSVPSSHGRFQIYRKIAQYMQGQGMVIPLFYTEHGNLMSKCLTGISSDFNFNLFLELPKISRLKYCGHV</sequence>
<evidence type="ECO:0000259" key="6">
    <source>
        <dbReference type="Pfam" id="PF00496"/>
    </source>
</evidence>
<dbReference type="Gene3D" id="3.40.190.10">
    <property type="entry name" value="Periplasmic binding protein-like II"/>
    <property type="match status" value="1"/>
</dbReference>
<name>A0A0W0YYX1_LEGSP</name>
<gene>
    <name evidence="7" type="primary">ddpA</name>
    <name evidence="7" type="ORF">Lspi_1951</name>
</gene>
<dbReference type="GO" id="GO:0015833">
    <property type="term" value="P:peptide transport"/>
    <property type="evidence" value="ECO:0007669"/>
    <property type="project" value="TreeGrafter"/>
</dbReference>
<dbReference type="PANTHER" id="PTHR30290:SF10">
    <property type="entry name" value="PERIPLASMIC OLIGOPEPTIDE-BINDING PROTEIN-RELATED"/>
    <property type="match status" value="1"/>
</dbReference>
<dbReference type="PATRIC" id="fig|452.5.peg.2147"/>
<protein>
    <submittedName>
        <fullName evidence="7">Putative D,D-dipeptide-binding periplasmic protein DdpA</fullName>
    </submittedName>
</protein>
<evidence type="ECO:0000313" key="7">
    <source>
        <dbReference type="EMBL" id="KTD62101.1"/>
    </source>
</evidence>
<evidence type="ECO:0000256" key="1">
    <source>
        <dbReference type="ARBA" id="ARBA00004196"/>
    </source>
</evidence>
<dbReference type="RefSeq" id="WP_058483871.1">
    <property type="nucleotide sequence ID" value="NZ_CAAAII010000007.1"/>
</dbReference>
<dbReference type="PANTHER" id="PTHR30290">
    <property type="entry name" value="PERIPLASMIC BINDING COMPONENT OF ABC TRANSPORTER"/>
    <property type="match status" value="1"/>
</dbReference>
<evidence type="ECO:0000256" key="4">
    <source>
        <dbReference type="ARBA" id="ARBA00022729"/>
    </source>
</evidence>
<evidence type="ECO:0000256" key="3">
    <source>
        <dbReference type="ARBA" id="ARBA00022448"/>
    </source>
</evidence>
<dbReference type="AlphaFoldDB" id="A0A0W0YYX1"/>